<dbReference type="Proteomes" id="UP001279681">
    <property type="component" value="Unassembled WGS sequence"/>
</dbReference>
<protein>
    <recommendedName>
        <fullName evidence="3">Chemotaxis protein</fullName>
    </recommendedName>
</protein>
<evidence type="ECO:0000313" key="2">
    <source>
        <dbReference type="Proteomes" id="UP001279681"/>
    </source>
</evidence>
<reference evidence="2" key="1">
    <citation type="submission" date="2023-07" db="EMBL/GenBank/DDBJ databases">
        <authorList>
            <person name="Colorado M.A."/>
            <person name="Villamil L.M."/>
            <person name="Melo J.F."/>
            <person name="Rodriguez J.A."/>
            <person name="Ruiz R.Y."/>
        </authorList>
    </citation>
    <scope>NUCLEOTIDE SEQUENCE [LARGE SCALE GENOMIC DNA]</scope>
    <source>
        <strain evidence="2">C33</strain>
    </source>
</reference>
<dbReference type="EMBL" id="JAVIKH010000012">
    <property type="protein sequence ID" value="MDX8336678.1"/>
    <property type="molecule type" value="Genomic_DNA"/>
</dbReference>
<name>A0ABU4WAV1_9FUSO</name>
<evidence type="ECO:0000313" key="1">
    <source>
        <dbReference type="EMBL" id="MDX8336678.1"/>
    </source>
</evidence>
<comment type="caution">
    <text evidence="1">The sequence shown here is derived from an EMBL/GenBank/DDBJ whole genome shotgun (WGS) entry which is preliminary data.</text>
</comment>
<proteinExistence type="predicted"/>
<sequence>MEIFINGEKINIGIKNTKLLNVLEKLEANVIKKGEVIVELKLDGEMIDGQSLPINKKVKVLELTTRSHREILIESLYLLEPYTERFFENFSEIDNDETEDLSKLLEMVSFVEWTLGIILSLKEATAIDLLYSDYNEYMEEFKKYAEEVFAAFKKEDFVGVIEILEGAMIPLIEDLSANSKDYLKEALREESKKKLLN</sequence>
<dbReference type="RefSeq" id="WP_320314060.1">
    <property type="nucleotide sequence ID" value="NZ_JAVIKH010000012.1"/>
</dbReference>
<gene>
    <name evidence="1" type="ORF">RFV38_09230</name>
</gene>
<organism evidence="1 2">
    <name type="scientific">Candidatus Cetobacterium colombiensis</name>
    <dbReference type="NCBI Taxonomy" id="3073100"/>
    <lineage>
        <taxon>Bacteria</taxon>
        <taxon>Fusobacteriati</taxon>
        <taxon>Fusobacteriota</taxon>
        <taxon>Fusobacteriia</taxon>
        <taxon>Fusobacteriales</taxon>
        <taxon>Fusobacteriaceae</taxon>
        <taxon>Cetobacterium</taxon>
    </lineage>
</organism>
<keyword evidence="2" id="KW-1185">Reference proteome</keyword>
<evidence type="ECO:0008006" key="3">
    <source>
        <dbReference type="Google" id="ProtNLM"/>
    </source>
</evidence>
<accession>A0ABU4WAV1</accession>